<sequence>MSQIDYTAMSDRELKEYFIKHREDAAALQAYLERRRGRTLEVITTVDDPDFDAKIQAAIRQQLSEHQS</sequence>
<protein>
    <submittedName>
        <fullName evidence="1">Uncharacterized protein</fullName>
    </submittedName>
</protein>
<evidence type="ECO:0000313" key="1">
    <source>
        <dbReference type="EMBL" id="RCJ29003.1"/>
    </source>
</evidence>
<comment type="caution">
    <text evidence="1">The sequence shown here is derived from an EMBL/GenBank/DDBJ whole genome shotgun (WGS) entry which is preliminary data.</text>
</comment>
<accession>A0A367R0B5</accession>
<reference evidence="1" key="1">
    <citation type="submission" date="2016-04" db="EMBL/GenBank/DDBJ databases">
        <authorList>
            <person name="Tabuchi Yagui T.R."/>
        </authorList>
    </citation>
    <scope>NUCLEOTIDE SEQUENCE [LARGE SCALE GENOMIC DNA]</scope>
    <source>
        <strain evidence="1">NIES-26</strain>
    </source>
</reference>
<proteinExistence type="predicted"/>
<gene>
    <name evidence="1" type="ORF">A6770_00990</name>
</gene>
<dbReference type="InterPro" id="IPR054053">
    <property type="entry name" value="DUF6887"/>
</dbReference>
<dbReference type="AlphaFoldDB" id="A0A367R0B5"/>
<dbReference type="EMBL" id="LXQD01000295">
    <property type="protein sequence ID" value="RCJ29003.1"/>
    <property type="molecule type" value="Genomic_DNA"/>
</dbReference>
<organism evidence="1 2">
    <name type="scientific">Nostoc minutum NIES-26</name>
    <dbReference type="NCBI Taxonomy" id="1844469"/>
    <lineage>
        <taxon>Bacteria</taxon>
        <taxon>Bacillati</taxon>
        <taxon>Cyanobacteriota</taxon>
        <taxon>Cyanophyceae</taxon>
        <taxon>Nostocales</taxon>
        <taxon>Nostocaceae</taxon>
        <taxon>Nostoc</taxon>
    </lineage>
</organism>
<evidence type="ECO:0000313" key="2">
    <source>
        <dbReference type="Proteomes" id="UP000252107"/>
    </source>
</evidence>
<name>A0A367R0B5_9NOSO</name>
<dbReference type="Proteomes" id="UP000252107">
    <property type="component" value="Unassembled WGS sequence"/>
</dbReference>
<dbReference type="Pfam" id="PF21826">
    <property type="entry name" value="DUF6887"/>
    <property type="match status" value="1"/>
</dbReference>
<keyword evidence="2" id="KW-1185">Reference proteome</keyword>